<evidence type="ECO:0000259" key="10">
    <source>
        <dbReference type="PROSITE" id="PS50928"/>
    </source>
</evidence>
<dbReference type="PROSITE" id="PS50928">
    <property type="entry name" value="ABC_TM1"/>
    <property type="match status" value="1"/>
</dbReference>
<evidence type="ECO:0000313" key="11">
    <source>
        <dbReference type="EMBL" id="PSJ45726.1"/>
    </source>
</evidence>
<feature type="region of interest" description="Disordered" evidence="9">
    <location>
        <begin position="1"/>
        <end position="39"/>
    </location>
</feature>
<dbReference type="SUPFAM" id="SSF161098">
    <property type="entry name" value="MetI-like"/>
    <property type="match status" value="1"/>
</dbReference>
<gene>
    <name evidence="11" type="ORF">C7H85_10125</name>
</gene>
<feature type="compositionally biased region" description="Polar residues" evidence="9">
    <location>
        <begin position="1"/>
        <end position="22"/>
    </location>
</feature>
<keyword evidence="12" id="KW-1185">Reference proteome</keyword>
<comment type="similarity">
    <text evidence="2">Belongs to the binding-protein-dependent transport system permease family. CysTW subfamily.</text>
</comment>
<evidence type="ECO:0000313" key="12">
    <source>
        <dbReference type="Proteomes" id="UP000240243"/>
    </source>
</evidence>
<feature type="transmembrane region" description="Helical" evidence="8">
    <location>
        <begin position="47"/>
        <end position="73"/>
    </location>
</feature>
<dbReference type="RefSeq" id="WP_106729589.1">
    <property type="nucleotide sequence ID" value="NZ_PXYG01000003.1"/>
</dbReference>
<evidence type="ECO:0000256" key="9">
    <source>
        <dbReference type="SAM" id="MobiDB-lite"/>
    </source>
</evidence>
<keyword evidence="4" id="KW-1003">Cell membrane</keyword>
<dbReference type="Proteomes" id="UP000240243">
    <property type="component" value="Unassembled WGS sequence"/>
</dbReference>
<dbReference type="GO" id="GO:0055085">
    <property type="term" value="P:transmembrane transport"/>
    <property type="evidence" value="ECO:0007669"/>
    <property type="project" value="InterPro"/>
</dbReference>
<sequence>MNQQAISGKLQNTDGGTATASSDLDERTKGTAPPTVSSAKPASWRRLLPLALGLPFALVFGLFQLAPMAWVLIHSFQAGGGWSLANFGQILGSPYYRQSFANSLDLALWSSLLGLAIALAGTAALRQVPGRLQDAVVAFTTMASNFSGVPLAFAFIVLLGMNGAATLLLQELGLFEGFHLYSRAGLILLYTYFQIPLAVLLLYPAFDAIKADWREAAALLGAGPLHYWLRVALPVLSPALLGTFIILLANALGAYASTYALMTSNYNLVTIQIAGLVAGDIFLEPQLAAALSLLLMGLLLLVTAVNQWLIARSRYE</sequence>
<evidence type="ECO:0000256" key="6">
    <source>
        <dbReference type="ARBA" id="ARBA00022989"/>
    </source>
</evidence>
<dbReference type="Pfam" id="PF00528">
    <property type="entry name" value="BPD_transp_1"/>
    <property type="match status" value="1"/>
</dbReference>
<dbReference type="PANTHER" id="PTHR42929:SF1">
    <property type="entry name" value="INNER MEMBRANE ABC TRANSPORTER PERMEASE PROTEIN YDCU-RELATED"/>
    <property type="match status" value="1"/>
</dbReference>
<comment type="caution">
    <text evidence="11">The sequence shown here is derived from an EMBL/GenBank/DDBJ whole genome shotgun (WGS) entry which is preliminary data.</text>
</comment>
<accession>A0A2P7R677</accession>
<evidence type="ECO:0000256" key="3">
    <source>
        <dbReference type="ARBA" id="ARBA00022448"/>
    </source>
</evidence>
<dbReference type="CDD" id="cd06261">
    <property type="entry name" value="TM_PBP2"/>
    <property type="match status" value="1"/>
</dbReference>
<comment type="subcellular location">
    <subcellularLocation>
        <location evidence="1 8">Cell membrane</location>
        <topology evidence="1 8">Multi-pass membrane protein</topology>
    </subcellularLocation>
</comment>
<feature type="transmembrane region" description="Helical" evidence="8">
    <location>
        <begin position="137"/>
        <end position="160"/>
    </location>
</feature>
<evidence type="ECO:0000256" key="5">
    <source>
        <dbReference type="ARBA" id="ARBA00022692"/>
    </source>
</evidence>
<dbReference type="InterPro" id="IPR000515">
    <property type="entry name" value="MetI-like"/>
</dbReference>
<evidence type="ECO:0000256" key="8">
    <source>
        <dbReference type="RuleBase" id="RU363032"/>
    </source>
</evidence>
<name>A0A2P7R677_9GAMM</name>
<keyword evidence="5 8" id="KW-0812">Transmembrane</keyword>
<keyword evidence="6 8" id="KW-1133">Transmembrane helix</keyword>
<dbReference type="OrthoDB" id="8404154at2"/>
<evidence type="ECO:0000256" key="7">
    <source>
        <dbReference type="ARBA" id="ARBA00023136"/>
    </source>
</evidence>
<feature type="transmembrane region" description="Helical" evidence="8">
    <location>
        <begin position="227"/>
        <end position="252"/>
    </location>
</feature>
<dbReference type="EMBL" id="PXYG01000003">
    <property type="protein sequence ID" value="PSJ45726.1"/>
    <property type="molecule type" value="Genomic_DNA"/>
</dbReference>
<feature type="transmembrane region" description="Helical" evidence="8">
    <location>
        <begin position="290"/>
        <end position="310"/>
    </location>
</feature>
<dbReference type="Gene3D" id="1.10.3720.10">
    <property type="entry name" value="MetI-like"/>
    <property type="match status" value="1"/>
</dbReference>
<dbReference type="InterPro" id="IPR035906">
    <property type="entry name" value="MetI-like_sf"/>
</dbReference>
<dbReference type="PANTHER" id="PTHR42929">
    <property type="entry name" value="INNER MEMBRANE ABC TRANSPORTER PERMEASE PROTEIN YDCU-RELATED-RELATED"/>
    <property type="match status" value="1"/>
</dbReference>
<dbReference type="GO" id="GO:0005886">
    <property type="term" value="C:plasma membrane"/>
    <property type="evidence" value="ECO:0007669"/>
    <property type="project" value="UniProtKB-SubCell"/>
</dbReference>
<reference evidence="11 12" key="1">
    <citation type="submission" date="2018-03" db="EMBL/GenBank/DDBJ databases">
        <title>The draft genome of Zobellella sp. 59N8.</title>
        <authorList>
            <person name="Liu L."/>
            <person name="Li L."/>
            <person name="Zhang X."/>
            <person name="Liang L."/>
            <person name="Wang T."/>
        </authorList>
    </citation>
    <scope>NUCLEOTIDE SEQUENCE [LARGE SCALE GENOMIC DNA]</scope>
    <source>
        <strain evidence="11 12">59N8</strain>
    </source>
</reference>
<evidence type="ECO:0000256" key="4">
    <source>
        <dbReference type="ARBA" id="ARBA00022475"/>
    </source>
</evidence>
<feature type="transmembrane region" description="Helical" evidence="8">
    <location>
        <begin position="180"/>
        <end position="206"/>
    </location>
</feature>
<feature type="transmembrane region" description="Helical" evidence="8">
    <location>
        <begin position="106"/>
        <end position="125"/>
    </location>
</feature>
<feature type="domain" description="ABC transmembrane type-1" evidence="10">
    <location>
        <begin position="100"/>
        <end position="306"/>
    </location>
</feature>
<keyword evidence="3 8" id="KW-0813">Transport</keyword>
<protein>
    <submittedName>
        <fullName evidence="11">ABC transporter permease</fullName>
    </submittedName>
</protein>
<organism evidence="11 12">
    <name type="scientific">Zobellella endophytica</name>
    <dbReference type="NCBI Taxonomy" id="2116700"/>
    <lineage>
        <taxon>Bacteria</taxon>
        <taxon>Pseudomonadati</taxon>
        <taxon>Pseudomonadota</taxon>
        <taxon>Gammaproteobacteria</taxon>
        <taxon>Aeromonadales</taxon>
        <taxon>Aeromonadaceae</taxon>
        <taxon>Zobellella</taxon>
    </lineage>
</organism>
<evidence type="ECO:0000256" key="2">
    <source>
        <dbReference type="ARBA" id="ARBA00007069"/>
    </source>
</evidence>
<dbReference type="AlphaFoldDB" id="A0A2P7R677"/>
<proteinExistence type="inferred from homology"/>
<keyword evidence="7 8" id="KW-0472">Membrane</keyword>
<evidence type="ECO:0000256" key="1">
    <source>
        <dbReference type="ARBA" id="ARBA00004651"/>
    </source>
</evidence>